<reference evidence="2" key="1">
    <citation type="journal article" date="2021" name="Proc. Natl. Acad. Sci. U.S.A.">
        <title>A Catalog of Tens of Thousands of Viruses from Human Metagenomes Reveals Hidden Associations with Chronic Diseases.</title>
        <authorList>
            <person name="Tisza M.J."/>
            <person name="Buck C.B."/>
        </authorList>
    </citation>
    <scope>NUCLEOTIDE SEQUENCE</scope>
    <source>
        <strain evidence="2">CtzlI32</strain>
    </source>
</reference>
<dbReference type="InterPro" id="IPR016024">
    <property type="entry name" value="ARM-type_fold"/>
</dbReference>
<name>A0A8S5SYY2_9CAUD</name>
<proteinExistence type="predicted"/>
<sequence length="1080" mass="116927">MCLSYRRVKAGDSMAAESVGQIGLDLTVNDRSFKKQMAGIQGMAKKAGAALAAAFAVKKIIDFGAACIELGSDLAEVQNVVDVTFPRMSKKVDEFARNAAGSFGLSETMAKKFTGTFGAMAKAFGFNEQAAYEMSTALTGLAGDVASFYNISQDEAYTKMKAVFTGETEVLKDLGIVMTQNALDAYAMANGYGKVTAKMTEAEKVALRYQFVTDQLALASGDFIRTSDGWANQVRILQLQFDSLKATIGQGLINVLTPVIKVINLIISKLMSLANAFKSMTDMFAGKKSGGGGAAVAAAGMEGVAESADNAGTAMGGAGNAAKKAAKDIKGATSGIDELNIIQAPDSSGSDGGAGGGYTADEFDMGEVDTSAIDEMDSKYQGLIDKARELSSLFKGGFNIAFGNKDVLDSIQQSISNIGQSLKDIFLDPAVVSAADNFLNSLVFNLGKVAGGMASVGASIADNLLGGISKFLEQNSQRIKDYLISMFDIGSDITNIVGRVSEAWGTVFEAFRSDSAKQVAADIIGIFSSAFMGVMELTGKYVRDILDVLTAPFVQNKELIKTTLEDTFSAVEPIFSEVKSIVDEVADKLNSTYDTAFKPYFDNLKQGLVEIGTRFLELYNQYMLPLITYLSEKFSEFRAQVLTPLIDKFMEFFSKLAEATGVVWNTILKPFVLWFMEVAAPIISLFIKNCIDAFFSFFESVSKVIGDIIDVFIGLLDFVIGTLTGDWDRAWQGIKKIFGGIWEGIKDLLGAALNWIRLQIELQFGLVKATIEYIWNNIKTFISGLWNGLKDSASEIFNSIKDKLSEIWDSVKTTIEEKWNAIKEWFDGIWQKIKDIFNLDEMLEVGKNIMNKLWEGMSNIWEDVKNWLGGIADFVGSVWDGIVDGAKNLFKRGKEEAEEESASDNSGPGKDTGYVSSGPGVKGHATGGFPKSGQMFVANENGNPEMIGKWGGKAAVANNMQITQGISQAVQGGMRAAITPLVNSIRSMTSNVTPRLAMVGSSSPGYEDTGRVRDMVDKAVAMAARPDGMSEQYLIIMIDLLKKIIELIENLDLTVNIDIREIKKKLVDLEKRSGLTLRTT</sequence>
<evidence type="ECO:0000256" key="1">
    <source>
        <dbReference type="SAM" id="MobiDB-lite"/>
    </source>
</evidence>
<feature type="region of interest" description="Disordered" evidence="1">
    <location>
        <begin position="894"/>
        <end position="933"/>
    </location>
</feature>
<dbReference type="Gene3D" id="1.20.120.20">
    <property type="entry name" value="Apolipoprotein"/>
    <property type="match status" value="1"/>
</dbReference>
<dbReference type="PANTHER" id="PTHR37813">
    <property type="entry name" value="FELS-2 PROPHAGE PROTEIN"/>
    <property type="match status" value="1"/>
</dbReference>
<protein>
    <submittedName>
        <fullName evidence="2">Minor tail protein</fullName>
    </submittedName>
</protein>
<evidence type="ECO:0000313" key="2">
    <source>
        <dbReference type="EMBL" id="DAF55895.1"/>
    </source>
</evidence>
<organism evidence="2">
    <name type="scientific">Siphoviridae sp. ctzlI32</name>
    <dbReference type="NCBI Taxonomy" id="2827981"/>
    <lineage>
        <taxon>Viruses</taxon>
        <taxon>Duplodnaviria</taxon>
        <taxon>Heunggongvirae</taxon>
        <taxon>Uroviricota</taxon>
        <taxon>Caudoviricetes</taxon>
    </lineage>
</organism>
<dbReference type="EMBL" id="BK032703">
    <property type="protein sequence ID" value="DAF55895.1"/>
    <property type="molecule type" value="Genomic_DNA"/>
</dbReference>
<dbReference type="SUPFAM" id="SSF48371">
    <property type="entry name" value="ARM repeat"/>
    <property type="match status" value="1"/>
</dbReference>
<accession>A0A8S5SYY2</accession>
<dbReference type="PANTHER" id="PTHR37813:SF1">
    <property type="entry name" value="FELS-2 PROPHAGE PROTEIN"/>
    <property type="match status" value="1"/>
</dbReference>